<feature type="region of interest" description="Disordered" evidence="1">
    <location>
        <begin position="58"/>
        <end position="77"/>
    </location>
</feature>
<proteinExistence type="predicted"/>
<keyword evidence="4" id="KW-1185">Reference proteome</keyword>
<name>A0A445ASF7_ARAHY</name>
<feature type="compositionally biased region" description="Acidic residues" evidence="1">
    <location>
        <begin position="145"/>
        <end position="166"/>
    </location>
</feature>
<evidence type="ECO:0000313" key="4">
    <source>
        <dbReference type="Proteomes" id="UP000289738"/>
    </source>
</evidence>
<feature type="domain" description="Transposase MuDR plant" evidence="2">
    <location>
        <begin position="215"/>
        <end position="266"/>
    </location>
</feature>
<evidence type="ECO:0000259" key="2">
    <source>
        <dbReference type="Pfam" id="PF03108"/>
    </source>
</evidence>
<dbReference type="Proteomes" id="UP000289738">
    <property type="component" value="Chromosome B01"/>
</dbReference>
<protein>
    <recommendedName>
        <fullName evidence="2">Transposase MuDR plant domain-containing protein</fullName>
    </recommendedName>
</protein>
<evidence type="ECO:0000313" key="3">
    <source>
        <dbReference type="EMBL" id="RYR29341.1"/>
    </source>
</evidence>
<dbReference type="Pfam" id="PF03108">
    <property type="entry name" value="DBD_Tnp_Mut"/>
    <property type="match status" value="1"/>
</dbReference>
<dbReference type="InterPro" id="IPR004332">
    <property type="entry name" value="Transposase_MuDR"/>
</dbReference>
<accession>A0A445ASF7</accession>
<reference evidence="3 4" key="1">
    <citation type="submission" date="2019-01" db="EMBL/GenBank/DDBJ databases">
        <title>Sequencing of cultivated peanut Arachis hypogaea provides insights into genome evolution and oil improvement.</title>
        <authorList>
            <person name="Chen X."/>
        </authorList>
    </citation>
    <scope>NUCLEOTIDE SEQUENCE [LARGE SCALE GENOMIC DNA]</scope>
    <source>
        <strain evidence="4">cv. Fuhuasheng</strain>
        <tissue evidence="3">Leaves</tissue>
    </source>
</reference>
<evidence type="ECO:0000256" key="1">
    <source>
        <dbReference type="SAM" id="MobiDB-lite"/>
    </source>
</evidence>
<feature type="region of interest" description="Disordered" evidence="1">
    <location>
        <begin position="145"/>
        <end position="193"/>
    </location>
</feature>
<organism evidence="3 4">
    <name type="scientific">Arachis hypogaea</name>
    <name type="common">Peanut</name>
    <dbReference type="NCBI Taxonomy" id="3818"/>
    <lineage>
        <taxon>Eukaryota</taxon>
        <taxon>Viridiplantae</taxon>
        <taxon>Streptophyta</taxon>
        <taxon>Embryophyta</taxon>
        <taxon>Tracheophyta</taxon>
        <taxon>Spermatophyta</taxon>
        <taxon>Magnoliopsida</taxon>
        <taxon>eudicotyledons</taxon>
        <taxon>Gunneridae</taxon>
        <taxon>Pentapetalae</taxon>
        <taxon>rosids</taxon>
        <taxon>fabids</taxon>
        <taxon>Fabales</taxon>
        <taxon>Fabaceae</taxon>
        <taxon>Papilionoideae</taxon>
        <taxon>50 kb inversion clade</taxon>
        <taxon>dalbergioids sensu lato</taxon>
        <taxon>Dalbergieae</taxon>
        <taxon>Pterocarpus clade</taxon>
        <taxon>Arachis</taxon>
    </lineage>
</organism>
<dbReference type="AlphaFoldDB" id="A0A445ASF7"/>
<gene>
    <name evidence="3" type="ORF">Ahy_B01g053734</name>
</gene>
<comment type="caution">
    <text evidence="3">The sequence shown here is derived from an EMBL/GenBank/DDBJ whole genome shotgun (WGS) entry which is preliminary data.</text>
</comment>
<dbReference type="EMBL" id="SDMP01000011">
    <property type="protein sequence ID" value="RYR29341.1"/>
    <property type="molecule type" value="Genomic_DNA"/>
</dbReference>
<sequence>MAKLFYRIPISVLRNDVKYDSFVISSDEDLGVLFHCRRQFPEVRTPEVLAKLVDVVSSSGGSNRNPQSTGHAACSSSMPVGASSVVPEIAPEAVLAASPSFAFNLNCSGNPGVGETRPLGKVAIATPDSPAKVPVFGEVGVQDGVEDTLHDDDDNDDDDDDDDDVEPATITDDTPRTTPVVGGGASISGTNQYPPHFSALDLDGMAPQGDPGDKEEVALSMKTYSIRCGVEYKVLESDHRKYYGKCKEFDSGCPWLIRVSLRQRRGIWEVKRYNGPHTCLATSISSDHRKLNYHVISAFILPMIRADATVSIKVL</sequence>